<gene>
    <name evidence="1" type="ORF">HPP92_028333</name>
</gene>
<evidence type="ECO:0000313" key="1">
    <source>
        <dbReference type="EMBL" id="KAG0447408.1"/>
    </source>
</evidence>
<dbReference type="Proteomes" id="UP000639772">
    <property type="component" value="Unassembled WGS sequence"/>
</dbReference>
<evidence type="ECO:0000313" key="2">
    <source>
        <dbReference type="Proteomes" id="UP000639772"/>
    </source>
</evidence>
<accession>A0A835P9G8</accession>
<sequence length="92" mass="10614">MNHAKQIHAHALRCGAHHETYLVLDLLLRIPNLQYAHRLLDSLVNPPSTFLYNKLLRAYSVSSVNYQVCLSIFSSMLRNRSVHRPTFIPSPF</sequence>
<organism evidence="1 2">
    <name type="scientific">Vanilla planifolia</name>
    <name type="common">Vanilla</name>
    <dbReference type="NCBI Taxonomy" id="51239"/>
    <lineage>
        <taxon>Eukaryota</taxon>
        <taxon>Viridiplantae</taxon>
        <taxon>Streptophyta</taxon>
        <taxon>Embryophyta</taxon>
        <taxon>Tracheophyta</taxon>
        <taxon>Spermatophyta</taxon>
        <taxon>Magnoliopsida</taxon>
        <taxon>Liliopsida</taxon>
        <taxon>Asparagales</taxon>
        <taxon>Orchidaceae</taxon>
        <taxon>Vanilloideae</taxon>
        <taxon>Vanilleae</taxon>
        <taxon>Vanilla</taxon>
    </lineage>
</organism>
<comment type="caution">
    <text evidence="1">The sequence shown here is derived from an EMBL/GenBank/DDBJ whole genome shotgun (WGS) entry which is preliminary data.</text>
</comment>
<reference evidence="1 2" key="1">
    <citation type="journal article" date="2020" name="Nat. Food">
        <title>A phased Vanilla planifolia genome enables genetic improvement of flavour and production.</title>
        <authorList>
            <person name="Hasing T."/>
            <person name="Tang H."/>
            <person name="Brym M."/>
            <person name="Khazi F."/>
            <person name="Huang T."/>
            <person name="Chambers A.H."/>
        </authorList>
    </citation>
    <scope>NUCLEOTIDE SEQUENCE [LARGE SCALE GENOMIC DNA]</scope>
    <source>
        <tissue evidence="1">Leaf</tissue>
    </source>
</reference>
<proteinExistence type="predicted"/>
<evidence type="ECO:0008006" key="3">
    <source>
        <dbReference type="Google" id="ProtNLM"/>
    </source>
</evidence>
<dbReference type="EMBL" id="JADCNM010000462">
    <property type="protein sequence ID" value="KAG0447408.1"/>
    <property type="molecule type" value="Genomic_DNA"/>
</dbReference>
<dbReference type="AlphaFoldDB" id="A0A835P9G8"/>
<protein>
    <recommendedName>
        <fullName evidence="3">Pentatricopeptide repeat-containing protein</fullName>
    </recommendedName>
</protein>
<name>A0A835P9G8_VANPL</name>